<evidence type="ECO:0000256" key="1">
    <source>
        <dbReference type="ARBA" id="ARBA00004141"/>
    </source>
</evidence>
<evidence type="ECO:0008006" key="9">
    <source>
        <dbReference type="Google" id="ProtNLM"/>
    </source>
</evidence>
<comment type="subcellular location">
    <subcellularLocation>
        <location evidence="1">Membrane</location>
        <topology evidence="1">Multi-pass membrane protein</topology>
    </subcellularLocation>
</comment>
<dbReference type="Pfam" id="PF04610">
    <property type="entry name" value="TrbL"/>
    <property type="match status" value="1"/>
</dbReference>
<organism evidence="7 8">
    <name type="scientific">Teichococcus rhizosphaerae</name>
    <dbReference type="NCBI Taxonomy" id="1335062"/>
    <lineage>
        <taxon>Bacteria</taxon>
        <taxon>Pseudomonadati</taxon>
        <taxon>Pseudomonadota</taxon>
        <taxon>Alphaproteobacteria</taxon>
        <taxon>Acetobacterales</taxon>
        <taxon>Roseomonadaceae</taxon>
        <taxon>Roseomonas</taxon>
    </lineage>
</organism>
<evidence type="ECO:0000256" key="4">
    <source>
        <dbReference type="ARBA" id="ARBA00022989"/>
    </source>
</evidence>
<dbReference type="RefSeq" id="WP_099096996.1">
    <property type="nucleotide sequence ID" value="NZ_PDNU01000046.1"/>
</dbReference>
<dbReference type="EMBL" id="PDNU01000046">
    <property type="protein sequence ID" value="PHK93451.1"/>
    <property type="molecule type" value="Genomic_DNA"/>
</dbReference>
<evidence type="ECO:0000313" key="8">
    <source>
        <dbReference type="Proteomes" id="UP000223527"/>
    </source>
</evidence>
<evidence type="ECO:0000256" key="2">
    <source>
        <dbReference type="ARBA" id="ARBA00007802"/>
    </source>
</evidence>
<feature type="transmembrane region" description="Helical" evidence="6">
    <location>
        <begin position="60"/>
        <end position="80"/>
    </location>
</feature>
<feature type="transmembrane region" description="Helical" evidence="6">
    <location>
        <begin position="20"/>
        <end position="48"/>
    </location>
</feature>
<accession>A0A2C6Z4L4</accession>
<feature type="transmembrane region" description="Helical" evidence="6">
    <location>
        <begin position="136"/>
        <end position="156"/>
    </location>
</feature>
<evidence type="ECO:0000256" key="6">
    <source>
        <dbReference type="SAM" id="Phobius"/>
    </source>
</evidence>
<evidence type="ECO:0000313" key="7">
    <source>
        <dbReference type="EMBL" id="PHK93451.1"/>
    </source>
</evidence>
<keyword evidence="3 6" id="KW-0812">Transmembrane</keyword>
<dbReference type="GO" id="GO:0016020">
    <property type="term" value="C:membrane"/>
    <property type="evidence" value="ECO:0007669"/>
    <property type="project" value="UniProtKB-SubCell"/>
</dbReference>
<dbReference type="AlphaFoldDB" id="A0A2C6Z4L4"/>
<proteinExistence type="inferred from homology"/>
<comment type="caution">
    <text evidence="7">The sequence shown here is derived from an EMBL/GenBank/DDBJ whole genome shotgun (WGS) entry which is preliminary data.</text>
</comment>
<comment type="similarity">
    <text evidence="2">Belongs to the TrbL/VirB6 family.</text>
</comment>
<dbReference type="GO" id="GO:0030255">
    <property type="term" value="P:protein secretion by the type IV secretion system"/>
    <property type="evidence" value="ECO:0007669"/>
    <property type="project" value="InterPro"/>
</dbReference>
<gene>
    <name evidence="7" type="ORF">CR162_18425</name>
</gene>
<evidence type="ECO:0000256" key="5">
    <source>
        <dbReference type="ARBA" id="ARBA00023136"/>
    </source>
</evidence>
<keyword evidence="5 6" id="KW-0472">Membrane</keyword>
<feature type="transmembrane region" description="Helical" evidence="6">
    <location>
        <begin position="201"/>
        <end position="220"/>
    </location>
</feature>
<sequence>MYEQWVTYFDGLTIRAMDNVIAGGIAFTLSYLRGAMMLLVLIAAVLMLRGDMTVSWGVRKIILGLIVLALLQVGNYNAVIREPFWITIPNGIASALNGGPVSITAAQRFNSIAQAIEHVVALADQRIGNPFWNIRASMSVSIVQLFLHLFLAFVFAVWQVARVATALIISAGPFLLIAALFETSRQYVLDWFGKLISVSALTLYSWVMTEIALAGGMTWIQQRFTADNGMSATISDLLSLCAWFFICSLIMVGLPMLASIGGSGGAGVATSVGAGLAGGKVASGAAVSGTASAARMGAAIGASIKRSMGRGGR</sequence>
<keyword evidence="8" id="KW-1185">Reference proteome</keyword>
<dbReference type="Proteomes" id="UP000223527">
    <property type="component" value="Unassembled WGS sequence"/>
</dbReference>
<dbReference type="OrthoDB" id="7257674at2"/>
<keyword evidence="4 6" id="KW-1133">Transmembrane helix</keyword>
<reference evidence="7 8" key="1">
    <citation type="submission" date="2017-10" db="EMBL/GenBank/DDBJ databases">
        <authorList>
            <person name="Banno H."/>
            <person name="Chua N.-H."/>
        </authorList>
    </citation>
    <scope>NUCLEOTIDE SEQUENCE [LARGE SCALE GENOMIC DNA]</scope>
    <source>
        <strain evidence="7 8">YW11</strain>
    </source>
</reference>
<protein>
    <recommendedName>
        <fullName evidence="9">Conjugal transfer protein TrbL</fullName>
    </recommendedName>
</protein>
<dbReference type="InterPro" id="IPR007688">
    <property type="entry name" value="Conjugal_tfr_TrbL/VirB6"/>
</dbReference>
<evidence type="ECO:0000256" key="3">
    <source>
        <dbReference type="ARBA" id="ARBA00022692"/>
    </source>
</evidence>
<feature type="transmembrane region" description="Helical" evidence="6">
    <location>
        <begin position="163"/>
        <end position="181"/>
    </location>
</feature>
<name>A0A2C6Z4L4_9PROT</name>
<feature type="transmembrane region" description="Helical" evidence="6">
    <location>
        <begin position="240"/>
        <end position="261"/>
    </location>
</feature>